<keyword evidence="2" id="KW-1003">Cell membrane</keyword>
<dbReference type="Gene3D" id="1.20.1110.10">
    <property type="entry name" value="Calcium-transporting ATPase, transmembrane domain"/>
    <property type="match status" value="1"/>
</dbReference>
<dbReference type="InterPro" id="IPR050510">
    <property type="entry name" value="Cation_transp_ATPase_P-type"/>
</dbReference>
<dbReference type="EMBL" id="KZ994333">
    <property type="protein sequence ID" value="RKO93205.1"/>
    <property type="molecule type" value="Genomic_DNA"/>
</dbReference>
<proteinExistence type="predicted"/>
<dbReference type="InterPro" id="IPR023298">
    <property type="entry name" value="ATPase_P-typ_TM_dom_sf"/>
</dbReference>
<protein>
    <submittedName>
        <fullName evidence="5">E1-E2 ATPase-domain-containing protein</fullName>
    </submittedName>
</protein>
<reference evidence="6" key="1">
    <citation type="journal article" date="2018" name="Nat. Microbiol.">
        <title>Leveraging single-cell genomics to expand the fungal tree of life.</title>
        <authorList>
            <person name="Ahrendt S.R."/>
            <person name="Quandt C.A."/>
            <person name="Ciobanu D."/>
            <person name="Clum A."/>
            <person name="Salamov A."/>
            <person name="Andreopoulos B."/>
            <person name="Cheng J.F."/>
            <person name="Woyke T."/>
            <person name="Pelin A."/>
            <person name="Henrissat B."/>
            <person name="Reynolds N.K."/>
            <person name="Benny G.L."/>
            <person name="Smith M.E."/>
            <person name="James T.Y."/>
            <person name="Grigoriev I.V."/>
        </authorList>
    </citation>
    <scope>NUCLEOTIDE SEQUENCE [LARGE SCALE GENOMIC DNA]</scope>
</reference>
<dbReference type="GO" id="GO:0036376">
    <property type="term" value="P:sodium ion export across plasma membrane"/>
    <property type="evidence" value="ECO:0007669"/>
    <property type="project" value="TreeGrafter"/>
</dbReference>
<evidence type="ECO:0000313" key="5">
    <source>
        <dbReference type="EMBL" id="RKO93205.1"/>
    </source>
</evidence>
<name>A0A4P9WLY0_9FUNG</name>
<dbReference type="SUPFAM" id="SSF81653">
    <property type="entry name" value="Calcium ATPase, transduction domain A"/>
    <property type="match status" value="1"/>
</dbReference>
<evidence type="ECO:0000313" key="6">
    <source>
        <dbReference type="Proteomes" id="UP000269721"/>
    </source>
</evidence>
<dbReference type="InterPro" id="IPR008250">
    <property type="entry name" value="ATPase_P-typ_transduc_dom_A_sf"/>
</dbReference>
<feature type="domain" description="Cation-transporting P-type ATPase N-terminal" evidence="4">
    <location>
        <begin position="63"/>
        <end position="135"/>
    </location>
</feature>
<dbReference type="GO" id="GO:1990573">
    <property type="term" value="P:potassium ion import across plasma membrane"/>
    <property type="evidence" value="ECO:0007669"/>
    <property type="project" value="TreeGrafter"/>
</dbReference>
<keyword evidence="6" id="KW-1185">Reference proteome</keyword>
<keyword evidence="3" id="KW-0472">Membrane</keyword>
<dbReference type="Pfam" id="PF00122">
    <property type="entry name" value="E1-E2_ATPase"/>
    <property type="match status" value="1"/>
</dbReference>
<dbReference type="GO" id="GO:0005886">
    <property type="term" value="C:plasma membrane"/>
    <property type="evidence" value="ECO:0007669"/>
    <property type="project" value="UniProtKB-SubCell"/>
</dbReference>
<dbReference type="Gene3D" id="2.70.150.10">
    <property type="entry name" value="Calcium-transporting ATPase, cytoplasmic transduction domain A"/>
    <property type="match status" value="1"/>
</dbReference>
<dbReference type="InterPro" id="IPR004014">
    <property type="entry name" value="ATPase_P-typ_cation-transptr_N"/>
</dbReference>
<dbReference type="GO" id="GO:0005391">
    <property type="term" value="F:P-type sodium:potassium-exchanging transporter activity"/>
    <property type="evidence" value="ECO:0007669"/>
    <property type="project" value="TreeGrafter"/>
</dbReference>
<dbReference type="Proteomes" id="UP000269721">
    <property type="component" value="Unassembled WGS sequence"/>
</dbReference>
<keyword evidence="3" id="KW-0812">Transmembrane</keyword>
<feature type="transmembrane region" description="Helical" evidence="3">
    <location>
        <begin position="111"/>
        <end position="134"/>
    </location>
</feature>
<accession>A0A4P9WLY0</accession>
<dbReference type="GO" id="GO:0030007">
    <property type="term" value="P:intracellular potassium ion homeostasis"/>
    <property type="evidence" value="ECO:0007669"/>
    <property type="project" value="TreeGrafter"/>
</dbReference>
<dbReference type="GO" id="GO:0006883">
    <property type="term" value="P:intracellular sodium ion homeostasis"/>
    <property type="evidence" value="ECO:0007669"/>
    <property type="project" value="TreeGrafter"/>
</dbReference>
<gene>
    <name evidence="5" type="ORF">BDK51DRAFT_45068</name>
</gene>
<dbReference type="OrthoDB" id="158672at2759"/>
<dbReference type="AlphaFoldDB" id="A0A4P9WLY0"/>
<dbReference type="PANTHER" id="PTHR43294">
    <property type="entry name" value="SODIUM/POTASSIUM-TRANSPORTING ATPASE SUBUNIT ALPHA"/>
    <property type="match status" value="1"/>
</dbReference>
<dbReference type="Pfam" id="PF00690">
    <property type="entry name" value="Cation_ATPase_N"/>
    <property type="match status" value="1"/>
</dbReference>
<organism evidence="5 6">
    <name type="scientific">Blyttiomyces helicus</name>
    <dbReference type="NCBI Taxonomy" id="388810"/>
    <lineage>
        <taxon>Eukaryota</taxon>
        <taxon>Fungi</taxon>
        <taxon>Fungi incertae sedis</taxon>
        <taxon>Chytridiomycota</taxon>
        <taxon>Chytridiomycota incertae sedis</taxon>
        <taxon>Chytridiomycetes</taxon>
        <taxon>Chytridiomycetes incertae sedis</taxon>
        <taxon>Blyttiomyces</taxon>
    </lineage>
</organism>
<evidence type="ECO:0000259" key="4">
    <source>
        <dbReference type="SMART" id="SM00831"/>
    </source>
</evidence>
<dbReference type="SMART" id="SM00831">
    <property type="entry name" value="Cation_ATPase_N"/>
    <property type="match status" value="1"/>
</dbReference>
<dbReference type="InterPro" id="IPR059000">
    <property type="entry name" value="ATPase_P-type_domA"/>
</dbReference>
<evidence type="ECO:0000256" key="1">
    <source>
        <dbReference type="ARBA" id="ARBA00004651"/>
    </source>
</evidence>
<feature type="transmembrane region" description="Helical" evidence="3">
    <location>
        <begin position="146"/>
        <end position="167"/>
    </location>
</feature>
<keyword evidence="3" id="KW-1133">Transmembrane helix</keyword>
<evidence type="ECO:0000256" key="2">
    <source>
        <dbReference type="ARBA" id="ARBA00022475"/>
    </source>
</evidence>
<comment type="subcellular location">
    <subcellularLocation>
        <location evidence="1">Cell membrane</location>
        <topology evidence="1">Multi-pass membrane protein</topology>
    </subcellularLocation>
</comment>
<dbReference type="GO" id="GO:1902600">
    <property type="term" value="P:proton transmembrane transport"/>
    <property type="evidence" value="ECO:0007669"/>
    <property type="project" value="TreeGrafter"/>
</dbReference>
<dbReference type="PANTHER" id="PTHR43294:SF21">
    <property type="entry name" value="CATION TRANSPORTING ATPASE"/>
    <property type="match status" value="1"/>
</dbReference>
<evidence type="ECO:0000256" key="3">
    <source>
        <dbReference type="SAM" id="Phobius"/>
    </source>
</evidence>
<dbReference type="SUPFAM" id="SSF81665">
    <property type="entry name" value="Calcium ATPase, transmembrane domain M"/>
    <property type="match status" value="1"/>
</dbReference>
<sequence>MSSKKNGAAVDVIDYPVQAPPADRHDTGAGIAIQYRTLSVQVDRSPDKRRAKVDPAEAMRSINVHLLRTEDVFTRYSTHPTLGLETAALERKKNDPKNVISPPPTHYWKKLVIYFFGGFNFLLWIAFIMTMISWKPLGNPNPPSVALDTALIILGVIFISAGFYAAVDFHASRIMASIRGLVADEATVIRNGVKMDIPASQVVVGDLISLSLGQRVPADVRLVEVSSDLKFDRSLLTGER</sequence>